<feature type="transmembrane region" description="Helical" evidence="7">
    <location>
        <begin position="96"/>
        <end position="119"/>
    </location>
</feature>
<feature type="transmembrane region" description="Helical" evidence="7">
    <location>
        <begin position="292"/>
        <end position="312"/>
    </location>
</feature>
<evidence type="ECO:0000256" key="6">
    <source>
        <dbReference type="ARBA" id="ARBA00023136"/>
    </source>
</evidence>
<comment type="subcellular location">
    <subcellularLocation>
        <location evidence="1">Cell membrane</location>
        <topology evidence="1">Multi-pass membrane protein</topology>
    </subcellularLocation>
</comment>
<name>A0ABV3S0N9_9LACO</name>
<evidence type="ECO:0000256" key="5">
    <source>
        <dbReference type="ARBA" id="ARBA00022989"/>
    </source>
</evidence>
<dbReference type="PROSITE" id="PS50850">
    <property type="entry name" value="MFS"/>
    <property type="match status" value="1"/>
</dbReference>
<evidence type="ECO:0000313" key="10">
    <source>
        <dbReference type="Proteomes" id="UP001556617"/>
    </source>
</evidence>
<feature type="transmembrane region" description="Helical" evidence="7">
    <location>
        <begin position="72"/>
        <end position="90"/>
    </location>
</feature>
<evidence type="ECO:0000259" key="8">
    <source>
        <dbReference type="PROSITE" id="PS50850"/>
    </source>
</evidence>
<evidence type="ECO:0000313" key="9">
    <source>
        <dbReference type="EMBL" id="MEX0379973.1"/>
    </source>
</evidence>
<evidence type="ECO:0000256" key="2">
    <source>
        <dbReference type="ARBA" id="ARBA00022448"/>
    </source>
</evidence>
<accession>A0ABV3S0N9</accession>
<feature type="transmembrane region" description="Helical" evidence="7">
    <location>
        <begin position="131"/>
        <end position="150"/>
    </location>
</feature>
<dbReference type="PANTHER" id="PTHR43124:SF3">
    <property type="entry name" value="CHLORAMPHENICOL EFFLUX PUMP RV0191"/>
    <property type="match status" value="1"/>
</dbReference>
<feature type="domain" description="Major facilitator superfamily (MFS) profile" evidence="8">
    <location>
        <begin position="6"/>
        <end position="383"/>
    </location>
</feature>
<keyword evidence="2" id="KW-0813">Transport</keyword>
<gene>
    <name evidence="9" type="ORF">AB3K24_01160</name>
</gene>
<dbReference type="SUPFAM" id="SSF103473">
    <property type="entry name" value="MFS general substrate transporter"/>
    <property type="match status" value="1"/>
</dbReference>
<dbReference type="PANTHER" id="PTHR43124">
    <property type="entry name" value="PURINE EFFLUX PUMP PBUE"/>
    <property type="match status" value="1"/>
</dbReference>
<dbReference type="InterPro" id="IPR020846">
    <property type="entry name" value="MFS_dom"/>
</dbReference>
<dbReference type="InterPro" id="IPR050189">
    <property type="entry name" value="MFS_Efflux_Transporters"/>
</dbReference>
<evidence type="ECO:0000256" key="1">
    <source>
        <dbReference type="ARBA" id="ARBA00004651"/>
    </source>
</evidence>
<evidence type="ECO:0000256" key="7">
    <source>
        <dbReference type="SAM" id="Phobius"/>
    </source>
</evidence>
<feature type="transmembrane region" description="Helical" evidence="7">
    <location>
        <begin position="242"/>
        <end position="260"/>
    </location>
</feature>
<dbReference type="Proteomes" id="UP001556617">
    <property type="component" value="Unassembled WGS sequence"/>
</dbReference>
<feature type="transmembrane region" description="Helical" evidence="7">
    <location>
        <begin position="267"/>
        <end position="286"/>
    </location>
</feature>
<dbReference type="InterPro" id="IPR036259">
    <property type="entry name" value="MFS_trans_sf"/>
</dbReference>
<keyword evidence="5 7" id="KW-1133">Transmembrane helix</keyword>
<dbReference type="RefSeq" id="WP_367973409.1">
    <property type="nucleotide sequence ID" value="NZ_JBFPEQ010000001.1"/>
</dbReference>
<feature type="transmembrane region" description="Helical" evidence="7">
    <location>
        <begin position="360"/>
        <end position="380"/>
    </location>
</feature>
<dbReference type="InterPro" id="IPR011701">
    <property type="entry name" value="MFS"/>
</dbReference>
<keyword evidence="10" id="KW-1185">Reference proteome</keyword>
<proteinExistence type="predicted"/>
<organism evidence="9 10">
    <name type="scientific">Leuconostoc aquikimchii</name>
    <dbReference type="NCBI Taxonomy" id="3236804"/>
    <lineage>
        <taxon>Bacteria</taxon>
        <taxon>Bacillati</taxon>
        <taxon>Bacillota</taxon>
        <taxon>Bacilli</taxon>
        <taxon>Lactobacillales</taxon>
        <taxon>Lactobacillaceae</taxon>
        <taxon>Leuconostoc</taxon>
    </lineage>
</organism>
<dbReference type="EMBL" id="JBFPER010000001">
    <property type="protein sequence ID" value="MEX0379973.1"/>
    <property type="molecule type" value="Genomic_DNA"/>
</dbReference>
<feature type="transmembrane region" description="Helical" evidence="7">
    <location>
        <begin position="162"/>
        <end position="180"/>
    </location>
</feature>
<evidence type="ECO:0000256" key="4">
    <source>
        <dbReference type="ARBA" id="ARBA00022692"/>
    </source>
</evidence>
<dbReference type="Gene3D" id="1.20.1250.20">
    <property type="entry name" value="MFS general substrate transporter like domains"/>
    <property type="match status" value="1"/>
</dbReference>
<feature type="transmembrane region" description="Helical" evidence="7">
    <location>
        <begin position="41"/>
        <end position="60"/>
    </location>
</feature>
<keyword evidence="6 7" id="KW-0472">Membrane</keyword>
<keyword evidence="4 7" id="KW-0812">Transmembrane</keyword>
<evidence type="ECO:0000256" key="3">
    <source>
        <dbReference type="ARBA" id="ARBA00022475"/>
    </source>
</evidence>
<feature type="transmembrane region" description="Helical" evidence="7">
    <location>
        <begin position="324"/>
        <end position="348"/>
    </location>
</feature>
<feature type="transmembrane region" description="Helical" evidence="7">
    <location>
        <begin position="201"/>
        <end position="222"/>
    </location>
</feature>
<keyword evidence="3" id="KW-1003">Cell membrane</keyword>
<sequence>MRRKSIFKLALLSISLVLTSGGTIAGSIPLMAKEFVGVPQASVELLTTIPAFMVMIFVLLSSIIAKFLTPKYTVLLGLTIAFFSGLVPVFSNDFTVILISRAGLGIGFGLFNAFAVSLISDFFEGTERAQLIGFQAAFQSLGAAAMTFVAGQLLKINWHQAYWVYAIILPIAVVFFLVIPKTQTKDNGNEVRPKVVLKTNVAVVSLVVFLFITIMLDMATQIKLAQLFLENHYGNETDASSALSLAQLVGLITALMFGTIYKILKKWMLPVAVLAMAVGFFGLNIADNLFLAMASVLFVTAAFAMYVPYLFTQVAHLSPEGSNAFSTSLLLVGANLGASMSPYGLAIIGDVVGASTTNALFGAGSIILLVLAIVVIVVTIHSAKNSNRMEVK</sequence>
<dbReference type="Pfam" id="PF07690">
    <property type="entry name" value="MFS_1"/>
    <property type="match status" value="1"/>
</dbReference>
<reference evidence="9 10" key="1">
    <citation type="submission" date="2024-07" db="EMBL/GenBank/DDBJ databases">
        <authorList>
            <person name="Yun M."/>
        </authorList>
    </citation>
    <scope>NUCLEOTIDE SEQUENCE [LARGE SCALE GENOMIC DNA]</scope>
    <source>
        <strain evidence="9 10">MS01</strain>
    </source>
</reference>
<comment type="caution">
    <text evidence="9">The sequence shown here is derived from an EMBL/GenBank/DDBJ whole genome shotgun (WGS) entry which is preliminary data.</text>
</comment>
<protein>
    <submittedName>
        <fullName evidence="9">MFS transporter</fullName>
    </submittedName>
</protein>